<evidence type="ECO:0000313" key="2">
    <source>
        <dbReference type="EMBL" id="KAG5412499.1"/>
    </source>
</evidence>
<accession>A0ABQ7NS01</accession>
<organism evidence="2 3">
    <name type="scientific">Brassica rapa subsp. trilocularis</name>
    <dbReference type="NCBI Taxonomy" id="1813537"/>
    <lineage>
        <taxon>Eukaryota</taxon>
        <taxon>Viridiplantae</taxon>
        <taxon>Streptophyta</taxon>
        <taxon>Embryophyta</taxon>
        <taxon>Tracheophyta</taxon>
        <taxon>Spermatophyta</taxon>
        <taxon>Magnoliopsida</taxon>
        <taxon>eudicotyledons</taxon>
        <taxon>Gunneridae</taxon>
        <taxon>Pentapetalae</taxon>
        <taxon>rosids</taxon>
        <taxon>malvids</taxon>
        <taxon>Brassicales</taxon>
        <taxon>Brassicaceae</taxon>
        <taxon>Brassiceae</taxon>
        <taxon>Brassica</taxon>
    </lineage>
</organism>
<reference evidence="2 3" key="1">
    <citation type="submission" date="2021-03" db="EMBL/GenBank/DDBJ databases">
        <authorList>
            <person name="King G.J."/>
            <person name="Bancroft I."/>
            <person name="Baten A."/>
            <person name="Bloomfield J."/>
            <person name="Borpatragohain P."/>
            <person name="He Z."/>
            <person name="Irish N."/>
            <person name="Irwin J."/>
            <person name="Liu K."/>
            <person name="Mauleon R.P."/>
            <person name="Moore J."/>
            <person name="Morris R."/>
            <person name="Ostergaard L."/>
            <person name="Wang B."/>
            <person name="Wells R."/>
        </authorList>
    </citation>
    <scope>NUCLEOTIDE SEQUENCE [LARGE SCALE GENOMIC DNA]</scope>
    <source>
        <strain evidence="2">R-o-18</strain>
        <tissue evidence="2">Leaf</tissue>
    </source>
</reference>
<evidence type="ECO:0000256" key="1">
    <source>
        <dbReference type="SAM" id="MobiDB-lite"/>
    </source>
</evidence>
<name>A0ABQ7NS01_BRACM</name>
<dbReference type="EMBL" id="JADBGQ010000001">
    <property type="protein sequence ID" value="KAG5412499.1"/>
    <property type="molecule type" value="Genomic_DNA"/>
</dbReference>
<feature type="compositionally biased region" description="Basic and acidic residues" evidence="1">
    <location>
        <begin position="1"/>
        <end position="24"/>
    </location>
</feature>
<dbReference type="Proteomes" id="UP000823674">
    <property type="component" value="Chromosome A01"/>
</dbReference>
<gene>
    <name evidence="2" type="primary">A01p000840.1_BraROA</name>
    <name evidence="2" type="ORF">IGI04_000066</name>
</gene>
<comment type="caution">
    <text evidence="2">The sequence shown here is derived from an EMBL/GenBank/DDBJ whole genome shotgun (WGS) entry which is preliminary data.</text>
</comment>
<keyword evidence="3" id="KW-1185">Reference proteome</keyword>
<sequence>MEERGRGGDGSRGRRVRGGFEERRRHWVGGGPGGVNLYRLFHSSNMRGVAVQCVQDGGVQG</sequence>
<proteinExistence type="predicted"/>
<evidence type="ECO:0000313" key="3">
    <source>
        <dbReference type="Proteomes" id="UP000823674"/>
    </source>
</evidence>
<feature type="region of interest" description="Disordered" evidence="1">
    <location>
        <begin position="1"/>
        <end position="26"/>
    </location>
</feature>
<protein>
    <submittedName>
        <fullName evidence="2">Uncharacterized protein</fullName>
    </submittedName>
</protein>